<evidence type="ECO:0008006" key="4">
    <source>
        <dbReference type="Google" id="ProtNLM"/>
    </source>
</evidence>
<dbReference type="PIRSF" id="PIRSF028696">
    <property type="entry name" value="UCP028696"/>
    <property type="match status" value="1"/>
</dbReference>
<reference evidence="2 3" key="1">
    <citation type="submission" date="2015-05" db="EMBL/GenBank/DDBJ databases">
        <title>Photobacterium galathea sp. nov.</title>
        <authorList>
            <person name="Machado H."/>
            <person name="Gram L."/>
        </authorList>
    </citation>
    <scope>NUCLEOTIDE SEQUENCE [LARGE SCALE GENOMIC DNA]</scope>
    <source>
        <strain evidence="2 3">CGMCC 1.12159</strain>
    </source>
</reference>
<protein>
    <recommendedName>
        <fullName evidence="4">DUF2860 domain-containing protein</fullName>
    </recommendedName>
</protein>
<evidence type="ECO:0000313" key="3">
    <source>
        <dbReference type="Proteomes" id="UP000036097"/>
    </source>
</evidence>
<keyword evidence="3" id="KW-1185">Reference proteome</keyword>
<dbReference type="Pfam" id="PF11059">
    <property type="entry name" value="DUF2860"/>
    <property type="match status" value="1"/>
</dbReference>
<dbReference type="AlphaFoldDB" id="A0A0J1JXV0"/>
<dbReference type="Proteomes" id="UP000036097">
    <property type="component" value="Unassembled WGS sequence"/>
</dbReference>
<feature type="chain" id="PRO_5005253831" description="DUF2860 domain-containing protein" evidence="1">
    <location>
        <begin position="22"/>
        <end position="328"/>
    </location>
</feature>
<comment type="caution">
    <text evidence="2">The sequence shown here is derived from an EMBL/GenBank/DDBJ whole genome shotgun (WGS) entry which is preliminary data.</text>
</comment>
<evidence type="ECO:0000256" key="1">
    <source>
        <dbReference type="SAM" id="SignalP"/>
    </source>
</evidence>
<dbReference type="EMBL" id="LDOT01000006">
    <property type="protein sequence ID" value="KLV07117.1"/>
    <property type="molecule type" value="Genomic_DNA"/>
</dbReference>
<dbReference type="OrthoDB" id="6199337at2"/>
<name>A0A0J1JXV0_9GAMM</name>
<dbReference type="STRING" id="1195763.ABT56_06055"/>
<dbReference type="RefSeq" id="WP_047877967.1">
    <property type="nucleotide sequence ID" value="NZ_LDOT01000006.1"/>
</dbReference>
<organism evidence="2 3">
    <name type="scientific">Photobacterium aquae</name>
    <dbReference type="NCBI Taxonomy" id="1195763"/>
    <lineage>
        <taxon>Bacteria</taxon>
        <taxon>Pseudomonadati</taxon>
        <taxon>Pseudomonadota</taxon>
        <taxon>Gammaproteobacteria</taxon>
        <taxon>Vibrionales</taxon>
        <taxon>Vibrionaceae</taxon>
        <taxon>Photobacterium</taxon>
    </lineage>
</organism>
<gene>
    <name evidence="2" type="ORF">ABT56_06055</name>
</gene>
<accession>A0A0J1JXV0</accession>
<dbReference type="PATRIC" id="fig|1195763.3.peg.1284"/>
<feature type="signal peptide" evidence="1">
    <location>
        <begin position="1"/>
        <end position="21"/>
    </location>
</feature>
<sequence length="328" mass="37108">MRRISRISLLATLLMASHSYANPNLAWDPGFGADLSLLTGYTSSRSQFNTDNESTDTLNQQGDRQDNILIAPLGTVNYTFASGKQQLYFGTSRSDLALGRFHIELGYKQRFKDRSQITLSYIPGIMEQDTWQDPYITGQNRQETGSDIKGARFQYDSIMGTPFSIELATGKFSLENERSGSAILPAEQQSVLRRDSDIYYGEVNYLHPLSRAQMLRYALSYTQMDADGDAMANDGLGAEVSWIQRFNQSSFALTLSYDRVVYDALNPVFSETQKDDRWGIFLAYEYSAPFGWEDWGIISLAGYNQSNSNIAFYDEENLLLTVGINYRF</sequence>
<keyword evidence="1" id="KW-0732">Signal</keyword>
<evidence type="ECO:0000313" key="2">
    <source>
        <dbReference type="EMBL" id="KLV07117.1"/>
    </source>
</evidence>
<proteinExistence type="predicted"/>
<dbReference type="InterPro" id="IPR016896">
    <property type="entry name" value="DUF2860"/>
</dbReference>